<reference evidence="2 3" key="1">
    <citation type="submission" date="2014-04" db="EMBL/GenBank/DDBJ databases">
        <title>Genome sequencing of Vibrio navarrensis strains.</title>
        <authorList>
            <person name="Gladney L.M."/>
            <person name="Katz L.S."/>
            <person name="Marino-Ramirez L."/>
            <person name="Jordan I.K."/>
        </authorList>
    </citation>
    <scope>NUCLEOTIDE SEQUENCE [LARGE SCALE GENOMIC DNA]</scope>
    <source>
        <strain evidence="2 3">ATCC 51183</strain>
    </source>
</reference>
<accession>A0A099LYN6</accession>
<proteinExistence type="predicted"/>
<organism evidence="2 3">
    <name type="scientific">Vibrio navarrensis</name>
    <dbReference type="NCBI Taxonomy" id="29495"/>
    <lineage>
        <taxon>Bacteria</taxon>
        <taxon>Pseudomonadati</taxon>
        <taxon>Pseudomonadota</taxon>
        <taxon>Gammaproteobacteria</taxon>
        <taxon>Vibrionales</taxon>
        <taxon>Vibrionaceae</taxon>
        <taxon>Vibrio</taxon>
    </lineage>
</organism>
<evidence type="ECO:0000259" key="1">
    <source>
        <dbReference type="Pfam" id="PF18925"/>
    </source>
</evidence>
<dbReference type="Proteomes" id="UP000029994">
    <property type="component" value="Unassembled WGS sequence"/>
</dbReference>
<dbReference type="EMBL" id="JMCG01000001">
    <property type="protein sequence ID" value="KGK12496.1"/>
    <property type="molecule type" value="Genomic_DNA"/>
</dbReference>
<dbReference type="RefSeq" id="WP_052079779.1">
    <property type="nucleotide sequence ID" value="NZ_JMCG01000001.1"/>
</dbReference>
<evidence type="ECO:0000313" key="3">
    <source>
        <dbReference type="Proteomes" id="UP000029994"/>
    </source>
</evidence>
<comment type="caution">
    <text evidence="2">The sequence shown here is derived from an EMBL/GenBank/DDBJ whole genome shotgun (WGS) entry which is preliminary data.</text>
</comment>
<feature type="domain" description="DUF5675" evidence="1">
    <location>
        <begin position="11"/>
        <end position="129"/>
    </location>
</feature>
<protein>
    <recommendedName>
        <fullName evidence="1">DUF5675 domain-containing protein</fullName>
    </recommendedName>
</protein>
<dbReference type="InterPro" id="IPR043732">
    <property type="entry name" value="DUF5675"/>
</dbReference>
<keyword evidence="3" id="KW-1185">Reference proteome</keyword>
<evidence type="ECO:0000313" key="2">
    <source>
        <dbReference type="EMBL" id="KGK12496.1"/>
    </source>
</evidence>
<dbReference type="STRING" id="29495.EA26_14880"/>
<dbReference type="Pfam" id="PF18925">
    <property type="entry name" value="DUF5675"/>
    <property type="match status" value="1"/>
</dbReference>
<dbReference type="AlphaFoldDB" id="A0A099LYN6"/>
<sequence>MKKLDEVKLNLKRTKQMGETTLGQLTIEGVSKSWFVLEPAGPDSITEGSDKRIQAGTYKLLPYSSPKYPNVYELQNVPGRTFILIHAGNYHKDTLGCLMPGKTWGVVAKSHYSVGNSKSALKEIISEIENYKKITINISNQLSSNNDKKCDNFHSIFSLFMSIVC</sequence>
<dbReference type="GeneID" id="43685492"/>
<name>A0A099LYN6_9VIBR</name>
<gene>
    <name evidence="2" type="ORF">EA26_14880</name>
</gene>